<dbReference type="InterPro" id="IPR037962">
    <property type="entry name" value="Neuralized"/>
</dbReference>
<dbReference type="PROSITE" id="PS51065">
    <property type="entry name" value="NHR"/>
    <property type="match status" value="1"/>
</dbReference>
<feature type="non-terminal residue" evidence="2">
    <location>
        <position position="1"/>
    </location>
</feature>
<feature type="domain" description="NHR" evidence="1">
    <location>
        <begin position="8"/>
        <end position="80"/>
    </location>
</feature>
<feature type="non-terminal residue" evidence="2">
    <location>
        <position position="80"/>
    </location>
</feature>
<evidence type="ECO:0000259" key="1">
    <source>
        <dbReference type="PROSITE" id="PS51065"/>
    </source>
</evidence>
<keyword evidence="3" id="KW-1185">Reference proteome</keyword>
<dbReference type="PANTHER" id="PTHR12429">
    <property type="entry name" value="NEURALIZED"/>
    <property type="match status" value="1"/>
</dbReference>
<protein>
    <submittedName>
        <fullName evidence="2">NEUL4 protein</fullName>
    </submittedName>
</protein>
<dbReference type="EMBL" id="WAAB01020926">
    <property type="protein sequence ID" value="NWH80122.1"/>
    <property type="molecule type" value="Genomic_DNA"/>
</dbReference>
<organism evidence="2 3">
    <name type="scientific">Piaya cayana</name>
    <name type="common">Common squirrel cuckoo</name>
    <dbReference type="NCBI Taxonomy" id="33601"/>
    <lineage>
        <taxon>Eukaryota</taxon>
        <taxon>Metazoa</taxon>
        <taxon>Chordata</taxon>
        <taxon>Craniata</taxon>
        <taxon>Vertebrata</taxon>
        <taxon>Euteleostomi</taxon>
        <taxon>Archelosauria</taxon>
        <taxon>Archosauria</taxon>
        <taxon>Dinosauria</taxon>
        <taxon>Saurischia</taxon>
        <taxon>Theropoda</taxon>
        <taxon>Coelurosauria</taxon>
        <taxon>Aves</taxon>
        <taxon>Neognathae</taxon>
        <taxon>Neoaves</taxon>
        <taxon>Otidimorphae</taxon>
        <taxon>Cuculiformes</taxon>
        <taxon>Coccyzidae</taxon>
        <taxon>Piaya</taxon>
    </lineage>
</organism>
<evidence type="ECO:0000313" key="3">
    <source>
        <dbReference type="Proteomes" id="UP000653271"/>
    </source>
</evidence>
<gene>
    <name evidence="2" type="primary">Neurl4</name>
    <name evidence="2" type="ORF">PIACAY_R14536</name>
</gene>
<dbReference type="SMART" id="SM00588">
    <property type="entry name" value="NEUZ"/>
    <property type="match status" value="1"/>
</dbReference>
<accession>A0A850XF91</accession>
<comment type="caution">
    <text evidence="2">The sequence shown here is derived from an EMBL/GenBank/DDBJ whole genome shotgun (WGS) entry which is preliminary data.</text>
</comment>
<sequence>PPLGPAPCQRFHASCGQNVALGAEGTGAARVAGFCHGLVFSRSSLRPGERFEVRIEALDERWAGSVRLGLAALPPGQGPP</sequence>
<name>A0A850XF91_PIACA</name>
<reference evidence="2" key="1">
    <citation type="submission" date="2019-09" db="EMBL/GenBank/DDBJ databases">
        <title>Bird 10,000 Genomes (B10K) Project - Family phase.</title>
        <authorList>
            <person name="Zhang G."/>
        </authorList>
    </citation>
    <scope>NUCLEOTIDE SEQUENCE</scope>
    <source>
        <strain evidence="2">B10K-DU-008-47</strain>
        <tissue evidence="2">Mixed tissue sample</tissue>
    </source>
</reference>
<dbReference type="AlphaFoldDB" id="A0A850XF91"/>
<dbReference type="Gene3D" id="2.60.120.920">
    <property type="match status" value="1"/>
</dbReference>
<dbReference type="GO" id="GO:0061630">
    <property type="term" value="F:ubiquitin protein ligase activity"/>
    <property type="evidence" value="ECO:0007669"/>
    <property type="project" value="TreeGrafter"/>
</dbReference>
<dbReference type="InterPro" id="IPR043136">
    <property type="entry name" value="B30.2/SPRY_sf"/>
</dbReference>
<evidence type="ECO:0000313" key="2">
    <source>
        <dbReference type="EMBL" id="NWH80122.1"/>
    </source>
</evidence>
<dbReference type="OrthoDB" id="49113at2759"/>
<proteinExistence type="predicted"/>
<dbReference type="Proteomes" id="UP000653271">
    <property type="component" value="Unassembled WGS sequence"/>
</dbReference>
<dbReference type="PANTHER" id="PTHR12429:SF8">
    <property type="entry name" value="NEURALIZED-LIKE PROTEIN 2"/>
    <property type="match status" value="1"/>
</dbReference>
<dbReference type="InterPro" id="IPR006573">
    <property type="entry name" value="NHR_dom"/>
</dbReference>
<dbReference type="Pfam" id="PF07177">
    <property type="entry name" value="Neuralized"/>
    <property type="match status" value="1"/>
</dbReference>